<feature type="region of interest" description="Disordered" evidence="1">
    <location>
        <begin position="428"/>
        <end position="456"/>
    </location>
</feature>
<evidence type="ECO:0000313" key="3">
    <source>
        <dbReference type="Proteomes" id="UP001154078"/>
    </source>
</evidence>
<dbReference type="InterPro" id="IPR038832">
    <property type="entry name" value="CDCA3"/>
</dbReference>
<dbReference type="AlphaFoldDB" id="A0A9P0B8Q3"/>
<feature type="region of interest" description="Disordered" evidence="1">
    <location>
        <begin position="372"/>
        <end position="410"/>
    </location>
</feature>
<feature type="compositionally biased region" description="Polar residues" evidence="1">
    <location>
        <begin position="372"/>
        <end position="383"/>
    </location>
</feature>
<gene>
    <name evidence="2" type="ORF">MELIAE_LOCUS8562</name>
</gene>
<name>A0A9P0B8Q3_BRAAE</name>
<proteinExistence type="predicted"/>
<keyword evidence="3" id="KW-1185">Reference proteome</keyword>
<dbReference type="OrthoDB" id="6337960at2759"/>
<sequence>MGSSGSKIGEIPGKVKEGSVPSTPILTPKNVKNIDVNGFDPRSPTANICRTPIQVLLDEENASPDKVTLGMDPRSPAVEFTRTPIVVKATDEDLLRKVQRRNLLNPSKNVVAPRLLESSPITTKPEANKRKSLVGILETNVDFMETDLDFVMQQKKKDVLHRVDIVKNDNMDPRSPTAEFMRTPLQIARKIGEIELNDEEIKESIEEKRAEEQFLEKLDDIINENKEKDVVDEGNLEEDFNEHIIEKLERSLEDQQFLEKLDEITDEKEEVNVKLDTNNEEIVEETEAEITPSLVEEIKKIQEEIEQEYPLPESIKTIENSLKTKIPELQITPIANVTQNVREFDKKLTHLIYEDKDLVVLPRVVKLRENNRTPLGNRNSTGEIRNVPKLKVSDKPRKSDGHNKKSEYAVSKIPVFKEKGKKMQVQCENTPPMNMDLKPRVNKRKSHWDNDNTMVI</sequence>
<feature type="region of interest" description="Disordered" evidence="1">
    <location>
        <begin position="1"/>
        <end position="30"/>
    </location>
</feature>
<dbReference type="Proteomes" id="UP001154078">
    <property type="component" value="Chromosome 5"/>
</dbReference>
<reference evidence="2" key="1">
    <citation type="submission" date="2021-12" db="EMBL/GenBank/DDBJ databases">
        <authorList>
            <person name="King R."/>
        </authorList>
    </citation>
    <scope>NUCLEOTIDE SEQUENCE</scope>
</reference>
<accession>A0A9P0B8Q3</accession>
<dbReference type="EMBL" id="OV121136">
    <property type="protein sequence ID" value="CAH0557979.1"/>
    <property type="molecule type" value="Genomic_DNA"/>
</dbReference>
<feature type="compositionally biased region" description="Basic and acidic residues" evidence="1">
    <location>
        <begin position="391"/>
        <end position="407"/>
    </location>
</feature>
<evidence type="ECO:0000313" key="2">
    <source>
        <dbReference type="EMBL" id="CAH0557979.1"/>
    </source>
</evidence>
<protein>
    <submittedName>
        <fullName evidence="2">Uncharacterized protein</fullName>
    </submittedName>
</protein>
<organism evidence="2 3">
    <name type="scientific">Brassicogethes aeneus</name>
    <name type="common">Rape pollen beetle</name>
    <name type="synonym">Meligethes aeneus</name>
    <dbReference type="NCBI Taxonomy" id="1431903"/>
    <lineage>
        <taxon>Eukaryota</taxon>
        <taxon>Metazoa</taxon>
        <taxon>Ecdysozoa</taxon>
        <taxon>Arthropoda</taxon>
        <taxon>Hexapoda</taxon>
        <taxon>Insecta</taxon>
        <taxon>Pterygota</taxon>
        <taxon>Neoptera</taxon>
        <taxon>Endopterygota</taxon>
        <taxon>Coleoptera</taxon>
        <taxon>Polyphaga</taxon>
        <taxon>Cucujiformia</taxon>
        <taxon>Nitidulidae</taxon>
        <taxon>Meligethinae</taxon>
        <taxon>Brassicogethes</taxon>
    </lineage>
</organism>
<dbReference type="PANTHER" id="PTHR34756">
    <property type="entry name" value="CELL DIVISION CYCLE-ASSOCIATED PROTEIN 3"/>
    <property type="match status" value="1"/>
</dbReference>
<evidence type="ECO:0000256" key="1">
    <source>
        <dbReference type="SAM" id="MobiDB-lite"/>
    </source>
</evidence>
<dbReference type="PANTHER" id="PTHR34756:SF1">
    <property type="entry name" value="CELL DIVISION CYCLE-ASSOCIATED PROTEIN 3"/>
    <property type="match status" value="1"/>
</dbReference>